<name>A0ABU9PU88_9BURK</name>
<reference evidence="4 5" key="1">
    <citation type="submission" date="2024-02" db="EMBL/GenBank/DDBJ databases">
        <title>Draft genome sequence of Collimonas sp. strain H4R21, an effective mineral-weathering bacterial strain isolated from the beech rhizosphere.</title>
        <authorList>
            <person name="Morin E."/>
            <person name="Uroz S."/>
            <person name="Leveau J.H.J."/>
            <person name="Kumar R."/>
            <person name="Rey M.W."/>
            <person name="Pham J."/>
        </authorList>
    </citation>
    <scope>NUCLEOTIDE SEQUENCE [LARGE SCALE GENOMIC DNA]</scope>
    <source>
        <strain evidence="4 5">H4R21</strain>
    </source>
</reference>
<organism evidence="4 5">
    <name type="scientific">Collimonas rhizosphaerae</name>
    <dbReference type="NCBI Taxonomy" id="3126357"/>
    <lineage>
        <taxon>Bacteria</taxon>
        <taxon>Pseudomonadati</taxon>
        <taxon>Pseudomonadota</taxon>
        <taxon>Betaproteobacteria</taxon>
        <taxon>Burkholderiales</taxon>
        <taxon>Oxalobacteraceae</taxon>
        <taxon>Collimonas</taxon>
    </lineage>
</organism>
<feature type="transmembrane region" description="Helical" evidence="1">
    <location>
        <begin position="12"/>
        <end position="31"/>
    </location>
</feature>
<keyword evidence="1" id="KW-1133">Transmembrane helix</keyword>
<dbReference type="InterPro" id="IPR025746">
    <property type="entry name" value="PilX_N_dom"/>
</dbReference>
<gene>
    <name evidence="4" type="ORF">V8G57_09225</name>
</gene>
<keyword evidence="5" id="KW-1185">Reference proteome</keyword>
<dbReference type="Pfam" id="PF14341">
    <property type="entry name" value="PilX_N"/>
    <property type="match status" value="1"/>
</dbReference>
<feature type="domain" description="Type 4 fimbrial biogenesis protein PilX N-terminal" evidence="3">
    <location>
        <begin position="10"/>
        <end position="58"/>
    </location>
</feature>
<dbReference type="InterPro" id="IPR025205">
    <property type="entry name" value="PilX/PilW_C"/>
</dbReference>
<proteinExistence type="predicted"/>
<evidence type="ECO:0000259" key="2">
    <source>
        <dbReference type="Pfam" id="PF13681"/>
    </source>
</evidence>
<keyword evidence="1" id="KW-0472">Membrane</keyword>
<evidence type="ECO:0000313" key="4">
    <source>
        <dbReference type="EMBL" id="MEM4987565.1"/>
    </source>
</evidence>
<feature type="domain" description="PilX/PilW C-terminal" evidence="2">
    <location>
        <begin position="78"/>
        <end position="160"/>
    </location>
</feature>
<dbReference type="Pfam" id="PF13681">
    <property type="entry name" value="PilX"/>
    <property type="match status" value="1"/>
</dbReference>
<dbReference type="Proteomes" id="UP001495910">
    <property type="component" value="Unassembled WGS sequence"/>
</dbReference>
<evidence type="ECO:0000256" key="1">
    <source>
        <dbReference type="SAM" id="Phobius"/>
    </source>
</evidence>
<sequence>MIKKKFPQTGVALPIVLIFVVVMLLIGITAIRNVTLGEKMAGNTRNQELAFQAAEQALRFCENAMLTNSASKPTILTPSTTTNLWDDVTNWQGSNSIAIAGALPAGGVNTLPRCMVEDVKGTLRLDPTQLKKDDGIQVYRITARGTGASNNAVVLLQSYLKF</sequence>
<comment type="caution">
    <text evidence="4">The sequence shown here is derived from an EMBL/GenBank/DDBJ whole genome shotgun (WGS) entry which is preliminary data.</text>
</comment>
<accession>A0ABU9PU88</accession>
<keyword evidence="1" id="KW-0812">Transmembrane</keyword>
<evidence type="ECO:0000259" key="3">
    <source>
        <dbReference type="Pfam" id="PF14341"/>
    </source>
</evidence>
<evidence type="ECO:0000313" key="5">
    <source>
        <dbReference type="Proteomes" id="UP001495910"/>
    </source>
</evidence>
<protein>
    <submittedName>
        <fullName evidence="4">PilX N-terminal domain-containing pilus assembly protein</fullName>
    </submittedName>
</protein>
<dbReference type="RefSeq" id="WP_342829117.1">
    <property type="nucleotide sequence ID" value="NZ_JBANDC010000005.1"/>
</dbReference>
<dbReference type="EMBL" id="JBANDC010000005">
    <property type="protein sequence ID" value="MEM4987565.1"/>
    <property type="molecule type" value="Genomic_DNA"/>
</dbReference>